<evidence type="ECO:0000256" key="11">
    <source>
        <dbReference type="ARBA" id="ARBA00047957"/>
    </source>
</evidence>
<dbReference type="InterPro" id="IPR029063">
    <property type="entry name" value="SAM-dependent_MTases_sf"/>
</dbReference>
<dbReference type="SUPFAM" id="SSF53335">
    <property type="entry name" value="S-adenosyl-L-methionine-dependent methyltransferases"/>
    <property type="match status" value="1"/>
</dbReference>
<dbReference type="Proteomes" id="UP000054144">
    <property type="component" value="Unassembled WGS sequence"/>
</dbReference>
<organism evidence="13 14">
    <name type="scientific">Fistulina hepatica ATCC 64428</name>
    <dbReference type="NCBI Taxonomy" id="1128425"/>
    <lineage>
        <taxon>Eukaryota</taxon>
        <taxon>Fungi</taxon>
        <taxon>Dikarya</taxon>
        <taxon>Basidiomycota</taxon>
        <taxon>Agaricomycotina</taxon>
        <taxon>Agaricomycetes</taxon>
        <taxon>Agaricomycetidae</taxon>
        <taxon>Agaricales</taxon>
        <taxon>Fistulinaceae</taxon>
        <taxon>Fistulina</taxon>
    </lineage>
</organism>
<sequence>MSKTRPKFDPWPCYLGAGADVLPSLGNEWTPLVSCPANFPPELFGSAVSLLLHHPEYNSTLILRSDIIHETSVVSEFPKLVPTLVGHEFVQCLTRRLLPRRPERDASVDQHCTLYSTGSSQLLKNGTGNAVVGHSEQKNVTDTLVLTPVVPPGSTLPYYHPAVYHFAFRYLRVPEPTEEVVGSSTSDPIDSGSYVHNRLRIEVQPLPGTPSDPQSRLYRTSLALLDALHRYGWGMLNSYQKRVFHDVHVPREAYQDLYLVLRARHRGLVDTWKESTDPLKHVFEDISIATYLMLLWKTMFASDDLERDRRDEDLQEEPWRWWPRPPAGFIDLGCGNGLLTHILITEGYNGHGLDLRSRTSWSSYPTMTQASLHVCALDPAEFVIGNHVNVSFTTAETHIPAQAFLIGNHADELTPWVPVLATACNASGFLNIPCCAWAFDERWQRGRLCLDEFASRLNLGAEGCHTSGYAQYRIWLAALTAYCGWCVECEALRIPSTRNWALVGAWRTRSKDAGAGRVHVHEIANEVRRRGLFKTRRPEGKAGDVQS</sequence>
<keyword evidence="8 12" id="KW-0808">Transferase</keyword>
<evidence type="ECO:0000256" key="6">
    <source>
        <dbReference type="ARBA" id="ARBA00022490"/>
    </source>
</evidence>
<comment type="catalytic activity">
    <reaction evidence="11 12">
        <text>uridine(44) in tRNA(Ser) + S-adenosyl-L-methionine = 2'-O-methyluridine(44) in tRNA(Ser) + S-adenosyl-L-homocysteine + H(+)</text>
        <dbReference type="Rhea" id="RHEA:43100"/>
        <dbReference type="Rhea" id="RHEA-COMP:10339"/>
        <dbReference type="Rhea" id="RHEA-COMP:10340"/>
        <dbReference type="ChEBI" id="CHEBI:15378"/>
        <dbReference type="ChEBI" id="CHEBI:57856"/>
        <dbReference type="ChEBI" id="CHEBI:59789"/>
        <dbReference type="ChEBI" id="CHEBI:65315"/>
        <dbReference type="ChEBI" id="CHEBI:74478"/>
        <dbReference type="EC" id="2.1.1.211"/>
    </reaction>
</comment>
<dbReference type="Pfam" id="PF07757">
    <property type="entry name" value="AdoMet_MTase"/>
    <property type="match status" value="2"/>
</dbReference>
<keyword evidence="14" id="KW-1185">Reference proteome</keyword>
<dbReference type="OrthoDB" id="10047021at2759"/>
<proteinExistence type="inferred from homology"/>
<dbReference type="PANTHER" id="PTHR21210:SF0">
    <property type="entry name" value="TRNA (URACIL-O(2)-)-METHYLTRANSFERASE-RELATED"/>
    <property type="match status" value="1"/>
</dbReference>
<evidence type="ECO:0000256" key="12">
    <source>
        <dbReference type="RuleBase" id="RU368004"/>
    </source>
</evidence>
<gene>
    <name evidence="13" type="ORF">FISHEDRAFT_43322</name>
</gene>
<evidence type="ECO:0000256" key="7">
    <source>
        <dbReference type="ARBA" id="ARBA00022603"/>
    </source>
</evidence>
<reference evidence="13 14" key="1">
    <citation type="journal article" date="2015" name="Fungal Genet. Biol.">
        <title>Evolution of novel wood decay mechanisms in Agaricales revealed by the genome sequences of Fistulina hepatica and Cylindrobasidium torrendii.</title>
        <authorList>
            <person name="Floudas D."/>
            <person name="Held B.W."/>
            <person name="Riley R."/>
            <person name="Nagy L.G."/>
            <person name="Koehler G."/>
            <person name="Ransdell A.S."/>
            <person name="Younus H."/>
            <person name="Chow J."/>
            <person name="Chiniquy J."/>
            <person name="Lipzen A."/>
            <person name="Tritt A."/>
            <person name="Sun H."/>
            <person name="Haridas S."/>
            <person name="LaButti K."/>
            <person name="Ohm R.A."/>
            <person name="Kues U."/>
            <person name="Blanchette R.A."/>
            <person name="Grigoriev I.V."/>
            <person name="Minto R.E."/>
            <person name="Hibbett D.S."/>
        </authorList>
    </citation>
    <scope>NUCLEOTIDE SEQUENCE [LARGE SCALE GENOMIC DNA]</scope>
    <source>
        <strain evidence="13 14">ATCC 64428</strain>
    </source>
</reference>
<accession>A0A0D7ADD9</accession>
<comment type="function">
    <text evidence="12">Adenosyl-L-methionine (AdoMet)-dependent tRNA (uracil-O(2)-)-methyltransferase.</text>
</comment>
<evidence type="ECO:0000256" key="4">
    <source>
        <dbReference type="ARBA" id="ARBA00012795"/>
    </source>
</evidence>
<dbReference type="GO" id="GO:0005737">
    <property type="term" value="C:cytoplasm"/>
    <property type="evidence" value="ECO:0007669"/>
    <property type="project" value="UniProtKB-SubCell"/>
</dbReference>
<dbReference type="EC" id="2.1.1.211" evidence="4 12"/>
<evidence type="ECO:0000256" key="10">
    <source>
        <dbReference type="ARBA" id="ARBA00022694"/>
    </source>
</evidence>
<comment type="function">
    <text evidence="1">Probable adenosyl-L-methionine (AdoMet)-dependent tRNA (uracil-O(2)-)-methyltransferase.</text>
</comment>
<evidence type="ECO:0000256" key="5">
    <source>
        <dbReference type="ARBA" id="ARBA00017788"/>
    </source>
</evidence>
<dbReference type="GO" id="GO:0030488">
    <property type="term" value="P:tRNA methylation"/>
    <property type="evidence" value="ECO:0007669"/>
    <property type="project" value="UniProtKB-UniRule"/>
</dbReference>
<dbReference type="EMBL" id="KN881833">
    <property type="protein sequence ID" value="KIY48414.1"/>
    <property type="molecule type" value="Genomic_DNA"/>
</dbReference>
<keyword evidence="10 12" id="KW-0819">tRNA processing</keyword>
<evidence type="ECO:0000256" key="9">
    <source>
        <dbReference type="ARBA" id="ARBA00022691"/>
    </source>
</evidence>
<dbReference type="InterPro" id="IPR011671">
    <property type="entry name" value="tRNA_uracil_MeTrfase"/>
</dbReference>
<protein>
    <recommendedName>
        <fullName evidence="5 12">tRNA (uracil-O(2)-)-methyltransferase</fullName>
        <ecNumber evidence="4 12">2.1.1.211</ecNumber>
    </recommendedName>
</protein>
<keyword evidence="9 12" id="KW-0949">S-adenosyl-L-methionine</keyword>
<keyword evidence="6 12" id="KW-0963">Cytoplasm</keyword>
<evidence type="ECO:0000313" key="13">
    <source>
        <dbReference type="EMBL" id="KIY48414.1"/>
    </source>
</evidence>
<evidence type="ECO:0000256" key="3">
    <source>
        <dbReference type="ARBA" id="ARBA00009056"/>
    </source>
</evidence>
<dbReference type="GO" id="GO:0141101">
    <property type="term" value="F:tRNA(Ser) (uridine(44)-2'-O-)-methyltransferase activity"/>
    <property type="evidence" value="ECO:0007669"/>
    <property type="project" value="UniProtKB-EC"/>
</dbReference>
<name>A0A0D7ADD9_9AGAR</name>
<evidence type="ECO:0000256" key="2">
    <source>
        <dbReference type="ARBA" id="ARBA00004496"/>
    </source>
</evidence>
<dbReference type="PANTHER" id="PTHR21210">
    <property type="entry name" value="TRNA (URACIL-O(2)-)-METHYLTRANSFERASE-RELATED"/>
    <property type="match status" value="1"/>
</dbReference>
<comment type="subcellular location">
    <subcellularLocation>
        <location evidence="2 12">Cytoplasm</location>
    </subcellularLocation>
</comment>
<comment type="similarity">
    <text evidence="3 12">Belongs to the TRM44 family.</text>
</comment>
<evidence type="ECO:0000256" key="1">
    <source>
        <dbReference type="ARBA" id="ARBA00002778"/>
    </source>
</evidence>
<evidence type="ECO:0000313" key="14">
    <source>
        <dbReference type="Proteomes" id="UP000054144"/>
    </source>
</evidence>
<evidence type="ECO:0000256" key="8">
    <source>
        <dbReference type="ARBA" id="ARBA00022679"/>
    </source>
</evidence>
<dbReference type="AlphaFoldDB" id="A0A0D7ADD9"/>
<keyword evidence="7 12" id="KW-0489">Methyltransferase</keyword>